<dbReference type="Proteomes" id="UP001347796">
    <property type="component" value="Unassembled WGS sequence"/>
</dbReference>
<sequence>MKQIVDGMNAVGEFGDKVIKDYPLTVMGLFVNKHQAFDFESFRDLFVINYSDPHANNRKLEADSVYCFNIFPRDTADGDTCITMKDLVKFWTGADEIPPLGFH</sequence>
<accession>A0AAN8JLA0</accession>
<proteinExistence type="predicted"/>
<dbReference type="EMBL" id="JAZGQO010000008">
    <property type="protein sequence ID" value="KAK6179957.1"/>
    <property type="molecule type" value="Genomic_DNA"/>
</dbReference>
<name>A0AAN8JLA0_PATCE</name>
<organism evidence="1 2">
    <name type="scientific">Patella caerulea</name>
    <name type="common">Rayed Mediterranean limpet</name>
    <dbReference type="NCBI Taxonomy" id="87958"/>
    <lineage>
        <taxon>Eukaryota</taxon>
        <taxon>Metazoa</taxon>
        <taxon>Spiralia</taxon>
        <taxon>Lophotrochozoa</taxon>
        <taxon>Mollusca</taxon>
        <taxon>Gastropoda</taxon>
        <taxon>Patellogastropoda</taxon>
        <taxon>Patelloidea</taxon>
        <taxon>Patellidae</taxon>
        <taxon>Patella</taxon>
    </lineage>
</organism>
<keyword evidence="2" id="KW-1185">Reference proteome</keyword>
<evidence type="ECO:0000313" key="1">
    <source>
        <dbReference type="EMBL" id="KAK6179957.1"/>
    </source>
</evidence>
<dbReference type="AlphaFoldDB" id="A0AAN8JLA0"/>
<evidence type="ECO:0000313" key="2">
    <source>
        <dbReference type="Proteomes" id="UP001347796"/>
    </source>
</evidence>
<gene>
    <name evidence="1" type="ORF">SNE40_012200</name>
</gene>
<protein>
    <submittedName>
        <fullName evidence="1">Uncharacterized protein</fullName>
    </submittedName>
</protein>
<comment type="caution">
    <text evidence="1">The sequence shown here is derived from an EMBL/GenBank/DDBJ whole genome shotgun (WGS) entry which is preliminary data.</text>
</comment>
<reference evidence="1 2" key="1">
    <citation type="submission" date="2024-01" db="EMBL/GenBank/DDBJ databases">
        <title>The genome of the rayed Mediterranean limpet Patella caerulea (Linnaeus, 1758).</title>
        <authorList>
            <person name="Anh-Thu Weber A."/>
            <person name="Halstead-Nussloch G."/>
        </authorList>
    </citation>
    <scope>NUCLEOTIDE SEQUENCE [LARGE SCALE GENOMIC DNA]</scope>
    <source>
        <strain evidence="1">AATW-2023a</strain>
        <tissue evidence="1">Whole specimen</tissue>
    </source>
</reference>